<gene>
    <name evidence="1" type="ORF">M9H77_29132</name>
</gene>
<evidence type="ECO:0000313" key="2">
    <source>
        <dbReference type="Proteomes" id="UP001060085"/>
    </source>
</evidence>
<keyword evidence="2" id="KW-1185">Reference proteome</keyword>
<protein>
    <submittedName>
        <fullName evidence="1">Uncharacterized protein</fullName>
    </submittedName>
</protein>
<proteinExistence type="predicted"/>
<name>A0ACC0AHP4_CATRO</name>
<reference evidence="2" key="1">
    <citation type="journal article" date="2023" name="Nat. Plants">
        <title>Single-cell RNA sequencing provides a high-resolution roadmap for understanding the multicellular compartmentation of specialized metabolism.</title>
        <authorList>
            <person name="Sun S."/>
            <person name="Shen X."/>
            <person name="Li Y."/>
            <person name="Li Y."/>
            <person name="Wang S."/>
            <person name="Li R."/>
            <person name="Zhang H."/>
            <person name="Shen G."/>
            <person name="Guo B."/>
            <person name="Wei J."/>
            <person name="Xu J."/>
            <person name="St-Pierre B."/>
            <person name="Chen S."/>
            <person name="Sun C."/>
        </authorList>
    </citation>
    <scope>NUCLEOTIDE SEQUENCE [LARGE SCALE GENOMIC DNA]</scope>
</reference>
<evidence type="ECO:0000313" key="1">
    <source>
        <dbReference type="EMBL" id="KAI5660339.1"/>
    </source>
</evidence>
<comment type="caution">
    <text evidence="1">The sequence shown here is derived from an EMBL/GenBank/DDBJ whole genome shotgun (WGS) entry which is preliminary data.</text>
</comment>
<accession>A0ACC0AHP4</accession>
<dbReference type="EMBL" id="CM044706">
    <property type="protein sequence ID" value="KAI5660339.1"/>
    <property type="molecule type" value="Genomic_DNA"/>
</dbReference>
<organism evidence="1 2">
    <name type="scientific">Catharanthus roseus</name>
    <name type="common">Madagascar periwinkle</name>
    <name type="synonym">Vinca rosea</name>
    <dbReference type="NCBI Taxonomy" id="4058"/>
    <lineage>
        <taxon>Eukaryota</taxon>
        <taxon>Viridiplantae</taxon>
        <taxon>Streptophyta</taxon>
        <taxon>Embryophyta</taxon>
        <taxon>Tracheophyta</taxon>
        <taxon>Spermatophyta</taxon>
        <taxon>Magnoliopsida</taxon>
        <taxon>eudicotyledons</taxon>
        <taxon>Gunneridae</taxon>
        <taxon>Pentapetalae</taxon>
        <taxon>asterids</taxon>
        <taxon>lamiids</taxon>
        <taxon>Gentianales</taxon>
        <taxon>Apocynaceae</taxon>
        <taxon>Rauvolfioideae</taxon>
        <taxon>Vinceae</taxon>
        <taxon>Catharanthinae</taxon>
        <taxon>Catharanthus</taxon>
    </lineage>
</organism>
<dbReference type="Proteomes" id="UP001060085">
    <property type="component" value="Linkage Group LG06"/>
</dbReference>
<sequence>MAHDYKCWLLYLAILSLINAVKGSLVSIKDENGMKTAVFLSPKFELEPGSVANKYYYDIDFPRGHVAIKNFDAEVVDEAGNSVPLHETYLHHWVILRYYHNAKDSRYKGIMDFPQSNYISAGNSGVCAGISQYFGLGSETRRTSTYVPDPYGIVVGNPLEIPVGYEEKWLLNVHAIDTRGVVDRLGCTECKCDVYNVTKDENGRALDPDYIGGLRCCHDETRCEIREGFQGVKRGLYLKYTVKYLDWQASIVPVKIYIFDVTDKWRKPNNATGLVSKHDCQIEYQVTSCPSGFANDDCVDTKSVSIMLRDGGDLIYGVAHQHSGGIGSTLYGEDGRVICSSIPIYGKGEEPGNEAGYIVGMSTCYPQPGSVRISNGEMLTLVSNYSNTRQHTGVMGLFYILLANSDSSPKALAALHAPVGIHKKVLTPRFISGSALFGVGVLLLIVVIWQRRNQLVYGAFKIKKIVDLLRCYVPFFVSLGHDQLTITARGHIAVKSFDADVVDEAGKPVPLHETYLHHWVAMKYYQRKGVEMPNLKDSDIIKAKNHGVCGQKTSTHVPDPYGIEVGNPGEIPYGFEERCMFNVHLIDTRGVEDKLGCIECRCDLYNVTRDQNGQALKPDYVGGLSCYDGTKCRAKEGFLRAARSVFLKYTVKYVDWDDSGLPVKIFMLDVTDTWKSSKEPGRVAGHVCQLEYDVNPCSASTDGIDCIDSKTVTVSFPGGGDLIYAAAHQHIGGIGSMLYGEDGRVLCSSNPVYGKGNEPGNESAPGDIQESWGCYTCADPLPNASIQCVTWILQKQKKTRMRNHVRAVVMMFGGMAILAAVIAYHRKCRKSGYVSIPK</sequence>